<name>A0A2K0TNK6_TRIHA</name>
<evidence type="ECO:0000313" key="1">
    <source>
        <dbReference type="EMBL" id="PNP47106.1"/>
    </source>
</evidence>
<sequence length="83" mass="9820">MYHPEQIVLQTSDTDTFMEYALLYQLKLTYLDIYDEENWSSRVVVYLMMSYEPMTRPRLEDRNIASVSAIYRQGDVPDVQVSS</sequence>
<gene>
    <name evidence="1" type="ORF">THARTR1_10611</name>
</gene>
<evidence type="ECO:0000313" key="2">
    <source>
        <dbReference type="Proteomes" id="UP000236290"/>
    </source>
</evidence>
<reference evidence="1 2" key="1">
    <citation type="submission" date="2017-02" db="EMBL/GenBank/DDBJ databases">
        <title>Genomes of Trichoderma spp. with biocontrol activity.</title>
        <authorList>
            <person name="Gardiner D."/>
            <person name="Kazan K."/>
            <person name="Vos C."/>
            <person name="Harvey P."/>
        </authorList>
    </citation>
    <scope>NUCLEOTIDE SEQUENCE [LARGE SCALE GENOMIC DNA]</scope>
    <source>
        <strain evidence="1 2">Tr1</strain>
    </source>
</reference>
<dbReference type="AlphaFoldDB" id="A0A2K0TNK6"/>
<dbReference type="EMBL" id="MTYI01000264">
    <property type="protein sequence ID" value="PNP47106.1"/>
    <property type="molecule type" value="Genomic_DNA"/>
</dbReference>
<accession>A0A2K0TNK6</accession>
<proteinExistence type="predicted"/>
<protein>
    <submittedName>
        <fullName evidence="1">Uncharacterized protein</fullName>
    </submittedName>
</protein>
<comment type="caution">
    <text evidence="1">The sequence shown here is derived from an EMBL/GenBank/DDBJ whole genome shotgun (WGS) entry which is preliminary data.</text>
</comment>
<dbReference type="Proteomes" id="UP000236290">
    <property type="component" value="Unassembled WGS sequence"/>
</dbReference>
<organism evidence="1 2">
    <name type="scientific">Trichoderma harzianum</name>
    <name type="common">Hypocrea lixii</name>
    <dbReference type="NCBI Taxonomy" id="5544"/>
    <lineage>
        <taxon>Eukaryota</taxon>
        <taxon>Fungi</taxon>
        <taxon>Dikarya</taxon>
        <taxon>Ascomycota</taxon>
        <taxon>Pezizomycotina</taxon>
        <taxon>Sordariomycetes</taxon>
        <taxon>Hypocreomycetidae</taxon>
        <taxon>Hypocreales</taxon>
        <taxon>Hypocreaceae</taxon>
        <taxon>Trichoderma</taxon>
    </lineage>
</organism>